<feature type="chain" id="PRO_5042287497" description="Photosynthesis system II assembly factor Ycf48/Hcf136-like domain-containing protein" evidence="3">
    <location>
        <begin position="21"/>
        <end position="376"/>
    </location>
</feature>
<keyword evidence="1" id="KW-0602">Photosynthesis</keyword>
<keyword evidence="2" id="KW-0604">Photosystem II</keyword>
<evidence type="ECO:0000313" key="5">
    <source>
        <dbReference type="EMBL" id="ENY78749.1"/>
    </source>
</evidence>
<dbReference type="PANTHER" id="PTHR47199">
    <property type="entry name" value="PHOTOSYSTEM II STABILITY/ASSEMBLY FACTOR HCF136, CHLOROPLASTIC"/>
    <property type="match status" value="1"/>
</dbReference>
<evidence type="ECO:0000256" key="2">
    <source>
        <dbReference type="ARBA" id="ARBA00023276"/>
    </source>
</evidence>
<organism evidence="5 6">
    <name type="scientific">Pseudomonas putida TRO1</name>
    <dbReference type="NCBI Taxonomy" id="1227924"/>
    <lineage>
        <taxon>Bacteria</taxon>
        <taxon>Pseudomonadati</taxon>
        <taxon>Pseudomonadota</taxon>
        <taxon>Gammaproteobacteria</taxon>
        <taxon>Pseudomonadales</taxon>
        <taxon>Pseudomonadaceae</taxon>
        <taxon>Pseudomonas</taxon>
    </lineage>
</organism>
<dbReference type="EMBL" id="APBQ01000046">
    <property type="protein sequence ID" value="ENY78749.1"/>
    <property type="molecule type" value="Genomic_DNA"/>
</dbReference>
<comment type="caution">
    <text evidence="5">The sequence shown here is derived from an EMBL/GenBank/DDBJ whole genome shotgun (WGS) entry which is preliminary data.</text>
</comment>
<dbReference type="PANTHER" id="PTHR47199:SF2">
    <property type="entry name" value="PHOTOSYSTEM II STABILITY_ASSEMBLY FACTOR HCF136, CHLOROPLASTIC"/>
    <property type="match status" value="1"/>
</dbReference>
<gene>
    <name evidence="5" type="ORF">C206_05074</name>
</gene>
<protein>
    <recommendedName>
        <fullName evidence="4">Photosynthesis system II assembly factor Ycf48/Hcf136-like domain-containing protein</fullName>
    </recommendedName>
</protein>
<feature type="domain" description="Photosynthesis system II assembly factor Ycf48/Hcf136-like" evidence="4">
    <location>
        <begin position="177"/>
        <end position="255"/>
    </location>
</feature>
<accession>A0AAD2ZV56</accession>
<feature type="signal peptide" evidence="3">
    <location>
        <begin position="1"/>
        <end position="20"/>
    </location>
</feature>
<evidence type="ECO:0000256" key="3">
    <source>
        <dbReference type="SAM" id="SignalP"/>
    </source>
</evidence>
<dbReference type="AlphaFoldDB" id="A0AAD2ZV56"/>
<dbReference type="Gene3D" id="2.130.10.10">
    <property type="entry name" value="YVTN repeat-like/Quinoprotein amine dehydrogenase"/>
    <property type="match status" value="1"/>
</dbReference>
<evidence type="ECO:0000313" key="6">
    <source>
        <dbReference type="Proteomes" id="UP000013237"/>
    </source>
</evidence>
<dbReference type="GO" id="GO:0015979">
    <property type="term" value="P:photosynthesis"/>
    <property type="evidence" value="ECO:0007669"/>
    <property type="project" value="UniProtKB-KW"/>
</dbReference>
<dbReference type="GO" id="GO:0009523">
    <property type="term" value="C:photosystem II"/>
    <property type="evidence" value="ECO:0007669"/>
    <property type="project" value="UniProtKB-KW"/>
</dbReference>
<evidence type="ECO:0000259" key="4">
    <source>
        <dbReference type="Pfam" id="PF14870"/>
    </source>
</evidence>
<name>A0AAD2ZV56_PSEPU</name>
<dbReference type="SUPFAM" id="SSF110296">
    <property type="entry name" value="Oligoxyloglucan reducing end-specific cellobiohydrolase"/>
    <property type="match status" value="1"/>
</dbReference>
<dbReference type="Pfam" id="PF14870">
    <property type="entry name" value="PSII_BNR"/>
    <property type="match status" value="1"/>
</dbReference>
<evidence type="ECO:0000256" key="1">
    <source>
        <dbReference type="ARBA" id="ARBA00022531"/>
    </source>
</evidence>
<dbReference type="Proteomes" id="UP000013237">
    <property type="component" value="Unassembled WGS sequence"/>
</dbReference>
<sequence length="376" mass="39449">MKTLTCLVLALGLSASFAYAHGPAALSDRLERPARLSPLAAQSLFTDSQVVDGRVVLVGQDGRVLVRAANGSLSQARVPVEVLLTAVHFVDAQQGWAVGHDGVILHSVDGGRSWQKQLDGRAINDLAKAWAESEVTRLETASAAAADDEALSTALESAQFALEDIQAGSEYGPSRPLLDVWFKNAKEGWAVGAYGMFLHTVDGGQHWQFLAGPENPERLHLNGLLGLADGGLLVAGEGGQLHRSSDGGQHWETLDSGSNASLYKLLQLNGGRLLVLGFGGTLLSSDDQGASWQPLSVPARAGLYGAAQLVDGSLLLGGHGGVLLHSDDGRSFELWQLPGRKNAWLSVAEAAPGQLVLSGNGGLLALSLAELKEQKQ</sequence>
<keyword evidence="3" id="KW-0732">Signal</keyword>
<dbReference type="InterPro" id="IPR028203">
    <property type="entry name" value="PSII_CF48-like_dom"/>
</dbReference>
<proteinExistence type="predicted"/>
<reference evidence="5 6" key="1">
    <citation type="submission" date="2013-02" db="EMBL/GenBank/DDBJ databases">
        <title>Insights into the proteome of triclosan-resistant Pseudomonas putida TRO1, isolated from activated sludge.</title>
        <authorList>
            <person name="Lolas I.B."/>
            <person name="Almeida B."/>
            <person name="Starnawski P.M."/>
            <person name="Soenderkaer M."/>
            <person name="Nielsen K.L."/>
            <person name="Nielsen J.L."/>
        </authorList>
    </citation>
    <scope>NUCLEOTIDE SEQUENCE [LARGE SCALE GENOMIC DNA]</scope>
    <source>
        <strain evidence="5 6">TRO1</strain>
    </source>
</reference>
<dbReference type="RefSeq" id="WP_004575185.1">
    <property type="nucleotide sequence ID" value="NZ_APBQ01000046.1"/>
</dbReference>
<dbReference type="InterPro" id="IPR015943">
    <property type="entry name" value="WD40/YVTN_repeat-like_dom_sf"/>
</dbReference>